<evidence type="ECO:0000313" key="4">
    <source>
        <dbReference type="WBParaSite" id="nOo.2.0.1.t05523-RA"/>
    </source>
</evidence>
<reference evidence="4" key="1">
    <citation type="submission" date="2016-06" db="UniProtKB">
        <authorList>
            <consortium name="WormBaseParasite"/>
        </authorList>
    </citation>
    <scope>IDENTIFICATION</scope>
</reference>
<accession>A0A182EBT5</accession>
<dbReference type="Proteomes" id="UP000271087">
    <property type="component" value="Unassembled WGS sequence"/>
</dbReference>
<evidence type="ECO:0000313" key="2">
    <source>
        <dbReference type="EMBL" id="VDK77929.1"/>
    </source>
</evidence>
<dbReference type="WBParaSite" id="nOo.2.0.1.t05523-RA">
    <property type="protein sequence ID" value="nOo.2.0.1.t05523-RA"/>
    <property type="gene ID" value="nOo.2.0.1.g05523"/>
</dbReference>
<dbReference type="AlphaFoldDB" id="A0A182EBT5"/>
<feature type="region of interest" description="Disordered" evidence="1">
    <location>
        <begin position="1"/>
        <end position="28"/>
    </location>
</feature>
<evidence type="ECO:0000313" key="3">
    <source>
        <dbReference type="Proteomes" id="UP000271087"/>
    </source>
</evidence>
<organism evidence="4">
    <name type="scientific">Onchocerca ochengi</name>
    <name type="common">Filarial nematode worm</name>
    <dbReference type="NCBI Taxonomy" id="42157"/>
    <lineage>
        <taxon>Eukaryota</taxon>
        <taxon>Metazoa</taxon>
        <taxon>Ecdysozoa</taxon>
        <taxon>Nematoda</taxon>
        <taxon>Chromadorea</taxon>
        <taxon>Rhabditida</taxon>
        <taxon>Spirurina</taxon>
        <taxon>Spiruromorpha</taxon>
        <taxon>Filarioidea</taxon>
        <taxon>Onchocercidae</taxon>
        <taxon>Onchocerca</taxon>
    </lineage>
</organism>
<proteinExistence type="predicted"/>
<dbReference type="EMBL" id="UYRW01001490">
    <property type="protein sequence ID" value="VDK77929.1"/>
    <property type="molecule type" value="Genomic_DNA"/>
</dbReference>
<name>A0A182EBT5_ONCOC</name>
<gene>
    <name evidence="2" type="ORF">NOO_LOCUS5523</name>
</gene>
<keyword evidence="3" id="KW-1185">Reference proteome</keyword>
<reference evidence="2 3" key="2">
    <citation type="submission" date="2018-08" db="EMBL/GenBank/DDBJ databases">
        <authorList>
            <person name="Laetsch R D."/>
            <person name="Stevens L."/>
            <person name="Kumar S."/>
            <person name="Blaxter L. M."/>
        </authorList>
    </citation>
    <scope>NUCLEOTIDE SEQUENCE [LARGE SCALE GENOMIC DNA]</scope>
</reference>
<feature type="region of interest" description="Disordered" evidence="1">
    <location>
        <begin position="61"/>
        <end position="96"/>
    </location>
</feature>
<sequence>MQNRGQEDRRQDMGRKEKRKDRGERNHEGMRKLNAWLAVTAAASAAVASCDFRAYFNDNDNDDDNSDGNNNNSSNNFNNNNNNNHHHHHHDNDDRIVGRRKEEMYLWAYYGTDDDEKVRCDTMMFELAMDNNSVCPKTSSNVPMGKKEKERRARGMGKNLLEEVPVEIYSKSYLKTFAQDLKQLLF</sequence>
<evidence type="ECO:0000256" key="1">
    <source>
        <dbReference type="SAM" id="MobiDB-lite"/>
    </source>
</evidence>
<protein>
    <submittedName>
        <fullName evidence="4">SET domain-containing protein</fullName>
    </submittedName>
</protein>
<feature type="compositionally biased region" description="Low complexity" evidence="1">
    <location>
        <begin position="67"/>
        <end position="83"/>
    </location>
</feature>